<dbReference type="InterPro" id="IPR013786">
    <property type="entry name" value="AcylCoA_DH/ox_N"/>
</dbReference>
<keyword evidence="5" id="KW-0274">FAD</keyword>
<comment type="similarity">
    <text evidence="3">Belongs to the acyl-CoA dehydrogenase family.</text>
</comment>
<dbReference type="InterPro" id="IPR036250">
    <property type="entry name" value="AcylCo_DH-like_C"/>
</dbReference>
<feature type="domain" description="Acyl-CoA dehydrogenase/oxidase N-terminal" evidence="12">
    <location>
        <begin position="12"/>
        <end position="123"/>
    </location>
</feature>
<dbReference type="GO" id="GO:0003995">
    <property type="term" value="F:acyl-CoA dehydrogenase activity"/>
    <property type="evidence" value="ECO:0007669"/>
    <property type="project" value="TreeGrafter"/>
</dbReference>
<dbReference type="EMBL" id="SGUG01000016">
    <property type="protein sequence ID" value="MDG0863314.1"/>
    <property type="molecule type" value="Genomic_DNA"/>
</dbReference>
<dbReference type="InterPro" id="IPR050741">
    <property type="entry name" value="Acyl-CoA_dehydrogenase"/>
</dbReference>
<dbReference type="PANTHER" id="PTHR48083:SF20">
    <property type="entry name" value="LONG-CHAIN SPECIFIC ACYL-COA DEHYDROGENASE, MITOCHONDRIAL"/>
    <property type="match status" value="1"/>
</dbReference>
<evidence type="ECO:0000313" key="14">
    <source>
        <dbReference type="Proteomes" id="UP001152766"/>
    </source>
</evidence>
<dbReference type="FunFam" id="1.20.140.10:FF:000001">
    <property type="entry name" value="Acyl-CoA dehydrogenase"/>
    <property type="match status" value="1"/>
</dbReference>
<dbReference type="InterPro" id="IPR009100">
    <property type="entry name" value="AcylCoA_DH/oxidase_NM_dom_sf"/>
</dbReference>
<comment type="pathway">
    <text evidence="2">Siderophore biosynthesis; mycobactin biosynthesis.</text>
</comment>
<evidence type="ECO:0000256" key="7">
    <source>
        <dbReference type="ARBA" id="ARBA00037085"/>
    </source>
</evidence>
<evidence type="ECO:0000256" key="8">
    <source>
        <dbReference type="ARBA" id="ARBA00040394"/>
    </source>
</evidence>
<dbReference type="SUPFAM" id="SSF47203">
    <property type="entry name" value="Acyl-CoA dehydrogenase C-terminal domain-like"/>
    <property type="match status" value="1"/>
</dbReference>
<evidence type="ECO:0000259" key="10">
    <source>
        <dbReference type="Pfam" id="PF00441"/>
    </source>
</evidence>
<dbReference type="InterPro" id="IPR006091">
    <property type="entry name" value="Acyl-CoA_Oxase/DH_mid-dom"/>
</dbReference>
<dbReference type="Pfam" id="PF02770">
    <property type="entry name" value="Acyl-CoA_dh_M"/>
    <property type="match status" value="1"/>
</dbReference>
<dbReference type="RefSeq" id="WP_268147711.1">
    <property type="nucleotide sequence ID" value="NZ_JAPPUW010000003.1"/>
</dbReference>
<feature type="domain" description="Acyl-CoA dehydrogenase/oxidase C-terminal" evidence="10">
    <location>
        <begin position="240"/>
        <end position="383"/>
    </location>
</feature>
<dbReference type="InterPro" id="IPR046373">
    <property type="entry name" value="Acyl-CoA_Oxase/DH_mid-dom_sf"/>
</dbReference>
<evidence type="ECO:0000256" key="1">
    <source>
        <dbReference type="ARBA" id="ARBA00001974"/>
    </source>
</evidence>
<evidence type="ECO:0000256" key="2">
    <source>
        <dbReference type="ARBA" id="ARBA00005102"/>
    </source>
</evidence>
<evidence type="ECO:0000256" key="3">
    <source>
        <dbReference type="ARBA" id="ARBA00009347"/>
    </source>
</evidence>
<keyword evidence="6" id="KW-0560">Oxidoreductase</keyword>
<dbReference type="Proteomes" id="UP001152766">
    <property type="component" value="Unassembled WGS sequence"/>
</dbReference>
<dbReference type="Pfam" id="PF00441">
    <property type="entry name" value="Acyl-CoA_dh_1"/>
    <property type="match status" value="1"/>
</dbReference>
<keyword evidence="14" id="KW-1185">Reference proteome</keyword>
<dbReference type="FunFam" id="2.40.110.10:FF:000002">
    <property type="entry name" value="Acyl-CoA dehydrogenase fadE12"/>
    <property type="match status" value="1"/>
</dbReference>
<dbReference type="PANTHER" id="PTHR48083">
    <property type="entry name" value="MEDIUM-CHAIN SPECIFIC ACYL-COA DEHYDROGENASE, MITOCHONDRIAL-RELATED"/>
    <property type="match status" value="1"/>
</dbReference>
<dbReference type="SUPFAM" id="SSF56645">
    <property type="entry name" value="Acyl-CoA dehydrogenase NM domain-like"/>
    <property type="match status" value="1"/>
</dbReference>
<dbReference type="InterPro" id="IPR037069">
    <property type="entry name" value="AcylCoA_DH/ox_N_sf"/>
</dbReference>
<dbReference type="GO" id="GO:0033539">
    <property type="term" value="P:fatty acid beta-oxidation using acyl-CoA dehydrogenase"/>
    <property type="evidence" value="ECO:0007669"/>
    <property type="project" value="TreeGrafter"/>
</dbReference>
<dbReference type="Gene3D" id="1.10.540.10">
    <property type="entry name" value="Acyl-CoA dehydrogenase/oxidase, N-terminal domain"/>
    <property type="match status" value="1"/>
</dbReference>
<evidence type="ECO:0000259" key="11">
    <source>
        <dbReference type="Pfam" id="PF02770"/>
    </source>
</evidence>
<dbReference type="Pfam" id="PF02771">
    <property type="entry name" value="Acyl-CoA_dh_N"/>
    <property type="match status" value="1"/>
</dbReference>
<evidence type="ECO:0000256" key="9">
    <source>
        <dbReference type="ARBA" id="ARBA00042660"/>
    </source>
</evidence>
<dbReference type="Gene3D" id="1.20.140.10">
    <property type="entry name" value="Butyryl-CoA Dehydrogenase, subunit A, domain 3"/>
    <property type="match status" value="1"/>
</dbReference>
<comment type="function">
    <text evidence="7">Catalyzes the dehydrogenation at the alpha-beta position of ACP-bound acyl chains. This results in the introduction of a double bond in the lipidic chain, which is further transferred to the epsilon-amino group of lysine residue in the mycobactin core by MbtK.</text>
</comment>
<dbReference type="GO" id="GO:0050660">
    <property type="term" value="F:flavin adenine dinucleotide binding"/>
    <property type="evidence" value="ECO:0007669"/>
    <property type="project" value="InterPro"/>
</dbReference>
<proteinExistence type="inferred from homology"/>
<protein>
    <recommendedName>
        <fullName evidence="8">Acyl-[acyl-carrier-protein] dehydrogenase MbtN</fullName>
    </recommendedName>
    <alternativeName>
        <fullName evidence="9">Mycobactin synthase protein N</fullName>
    </alternativeName>
</protein>
<evidence type="ECO:0000259" key="12">
    <source>
        <dbReference type="Pfam" id="PF02771"/>
    </source>
</evidence>
<evidence type="ECO:0000256" key="6">
    <source>
        <dbReference type="ARBA" id="ARBA00023002"/>
    </source>
</evidence>
<comment type="cofactor">
    <cofactor evidence="1">
        <name>FAD</name>
        <dbReference type="ChEBI" id="CHEBI:57692"/>
    </cofactor>
</comment>
<comment type="caution">
    <text evidence="13">The sequence shown here is derived from an EMBL/GenBank/DDBJ whole genome shotgun (WGS) entry which is preliminary data.</text>
</comment>
<gene>
    <name evidence="13" type="ORF">EXJ73_12645</name>
</gene>
<reference evidence="13" key="1">
    <citation type="submission" date="2019-02" db="EMBL/GenBank/DDBJ databases">
        <title>Draft genome of the type strain Pelomonas aquatica CCUG 52575T.</title>
        <authorList>
            <person name="Gomila M."/>
            <person name="Lalucat J."/>
        </authorList>
    </citation>
    <scope>NUCLEOTIDE SEQUENCE</scope>
    <source>
        <strain evidence="13">CCUG 52575</strain>
    </source>
</reference>
<organism evidence="13 14">
    <name type="scientific">Pelomonas aquatica</name>
    <dbReference type="NCBI Taxonomy" id="431058"/>
    <lineage>
        <taxon>Bacteria</taxon>
        <taxon>Pseudomonadati</taxon>
        <taxon>Pseudomonadota</taxon>
        <taxon>Betaproteobacteria</taxon>
        <taxon>Burkholderiales</taxon>
        <taxon>Sphaerotilaceae</taxon>
        <taxon>Roseateles</taxon>
    </lineage>
</organism>
<name>A0A9X4LHU9_9BURK</name>
<accession>A0A9X4LHU9</accession>
<sequence>MPLPLFPSTWMSEAHRLLQQASARFFAERWVPRAAGWRSAGLMERDTWREAGAQGLLCAAMPEAFGGGGGDFGHEAVIVMEAARANLGGFGGSVHSAIVAPYLLHHGSDEQRRRWLPALASGERVGAIAMTEPGTGSDLQAIRTRARRDDGDYVISGQKTFITNGQNADLIVIVCRSGDAPGARGLSLIVAEIDAGTPGLTRRRLDKVGLKAQDTSELFFDELRVPAANLLGASEGLAFGQLMGELPQERLVIACQAVAMMERALDDTIAYARQREAFGQPIWNFQNTRFVLAQAQSDLLAARALLDAAIAAHLQGELDAARAALVKAWCSDLAARLTDACLQLFGGYGYMLETPIAELWADARVTRIYGGTNEIMKELASRSM</sequence>
<evidence type="ECO:0000313" key="13">
    <source>
        <dbReference type="EMBL" id="MDG0863314.1"/>
    </source>
</evidence>
<evidence type="ECO:0000256" key="5">
    <source>
        <dbReference type="ARBA" id="ARBA00022827"/>
    </source>
</evidence>
<feature type="domain" description="Acyl-CoA oxidase/dehydrogenase middle" evidence="11">
    <location>
        <begin position="127"/>
        <end position="222"/>
    </location>
</feature>
<dbReference type="AlphaFoldDB" id="A0A9X4LHU9"/>
<dbReference type="Gene3D" id="2.40.110.10">
    <property type="entry name" value="Butyryl-CoA Dehydrogenase, subunit A, domain 2"/>
    <property type="match status" value="1"/>
</dbReference>
<dbReference type="InterPro" id="IPR009075">
    <property type="entry name" value="AcylCo_DH/oxidase_C"/>
</dbReference>
<dbReference type="GO" id="GO:0005737">
    <property type="term" value="C:cytoplasm"/>
    <property type="evidence" value="ECO:0007669"/>
    <property type="project" value="TreeGrafter"/>
</dbReference>
<evidence type="ECO:0000256" key="4">
    <source>
        <dbReference type="ARBA" id="ARBA00022630"/>
    </source>
</evidence>
<keyword evidence="4" id="KW-0285">Flavoprotein</keyword>